<reference evidence="11 12" key="1">
    <citation type="submission" date="2018-01" db="EMBL/GenBank/DDBJ databases">
        <title>Metagenomic assembled genomes from two thermal pools in the Uzon Caldera, Kamchatka, Russia.</title>
        <authorList>
            <person name="Wilkins L."/>
            <person name="Ettinger C."/>
        </authorList>
    </citation>
    <scope>NUCLEOTIDE SEQUENCE [LARGE SCALE GENOMIC DNA]</scope>
    <source>
        <strain evidence="11">ZAV-05</strain>
    </source>
</reference>
<gene>
    <name evidence="11" type="ORF">C0187_02525</name>
</gene>
<keyword evidence="4" id="KW-0067">ATP-binding</keyword>
<evidence type="ECO:0000256" key="3">
    <source>
        <dbReference type="ARBA" id="ARBA00022781"/>
    </source>
</evidence>
<dbReference type="PANTHER" id="PTHR48082:SF2">
    <property type="entry name" value="ATP SYNTHASE SUBUNIT ALPHA, MITOCHONDRIAL"/>
    <property type="match status" value="1"/>
</dbReference>
<feature type="domain" description="ATP synthase alpha subunit C-terminal" evidence="10">
    <location>
        <begin position="24"/>
        <end position="149"/>
    </location>
</feature>
<dbReference type="PANTHER" id="PTHR48082">
    <property type="entry name" value="ATP SYNTHASE SUBUNIT ALPHA, MITOCHONDRIAL"/>
    <property type="match status" value="1"/>
</dbReference>
<dbReference type="InterPro" id="IPR005294">
    <property type="entry name" value="ATP_synth_F1_asu"/>
</dbReference>
<dbReference type="Proteomes" id="UP000242881">
    <property type="component" value="Unassembled WGS sequence"/>
</dbReference>
<comment type="subunit">
    <text evidence="9">F-type ATPases have 2 components, CF(1) - the catalytic core - and CF(0) - the membrane proton channel. CF(1) has five subunits: alpha(3), beta(3), gamma(1), delta(1), epsilon(1). CF(0) has four main subunits: a(1), b(1), b'(1) and c(9-12).</text>
</comment>
<keyword evidence="2" id="KW-0547">Nucleotide-binding</keyword>
<dbReference type="CDD" id="cd18113">
    <property type="entry name" value="ATP-synt_F1_alpha_C"/>
    <property type="match status" value="1"/>
</dbReference>
<dbReference type="GO" id="GO:0046933">
    <property type="term" value="F:proton-transporting ATP synthase activity, rotational mechanism"/>
    <property type="evidence" value="ECO:0007669"/>
    <property type="project" value="InterPro"/>
</dbReference>
<dbReference type="EMBL" id="PNIN01000027">
    <property type="protein sequence ID" value="PMP72142.1"/>
    <property type="molecule type" value="Genomic_DNA"/>
</dbReference>
<evidence type="ECO:0000313" key="12">
    <source>
        <dbReference type="Proteomes" id="UP000242881"/>
    </source>
</evidence>
<keyword evidence="7" id="KW-0139">CF(1)</keyword>
<feature type="non-terminal residue" evidence="11">
    <location>
        <position position="1"/>
    </location>
</feature>
<evidence type="ECO:0000256" key="1">
    <source>
        <dbReference type="ARBA" id="ARBA00022448"/>
    </source>
</evidence>
<evidence type="ECO:0000256" key="6">
    <source>
        <dbReference type="ARBA" id="ARBA00023136"/>
    </source>
</evidence>
<keyword evidence="8" id="KW-0066">ATP synthesis</keyword>
<evidence type="ECO:0000256" key="2">
    <source>
        <dbReference type="ARBA" id="ARBA00022741"/>
    </source>
</evidence>
<name>A0A2J6WP17_9BACT</name>
<accession>A0A2J6WP17</accession>
<keyword evidence="3" id="KW-0375">Hydrogen ion transport</keyword>
<keyword evidence="6" id="KW-0472">Membrane</keyword>
<evidence type="ECO:0000313" key="11">
    <source>
        <dbReference type="EMBL" id="PMP72142.1"/>
    </source>
</evidence>
<dbReference type="SUPFAM" id="SSF47917">
    <property type="entry name" value="C-terminal domain of alpha and beta subunits of F1 ATP synthase"/>
    <property type="match status" value="1"/>
</dbReference>
<dbReference type="GO" id="GO:0016787">
    <property type="term" value="F:hydrolase activity"/>
    <property type="evidence" value="ECO:0007669"/>
    <property type="project" value="UniProtKB-KW"/>
</dbReference>
<dbReference type="Gene3D" id="1.20.150.20">
    <property type="entry name" value="ATP synthase alpha/beta chain, C-terminal domain"/>
    <property type="match status" value="1"/>
</dbReference>
<dbReference type="GO" id="GO:0045259">
    <property type="term" value="C:proton-transporting ATP synthase complex"/>
    <property type="evidence" value="ECO:0007669"/>
    <property type="project" value="UniProtKB-KW"/>
</dbReference>
<comment type="caution">
    <text evidence="11">The sequence shown here is derived from an EMBL/GenBank/DDBJ whole genome shotgun (WGS) entry which is preliminary data.</text>
</comment>
<dbReference type="GO" id="GO:0043531">
    <property type="term" value="F:ADP binding"/>
    <property type="evidence" value="ECO:0007669"/>
    <property type="project" value="TreeGrafter"/>
</dbReference>
<organism evidence="11 12">
    <name type="scientific">Calditerrivibrio nitroreducens</name>
    <dbReference type="NCBI Taxonomy" id="477976"/>
    <lineage>
        <taxon>Bacteria</taxon>
        <taxon>Pseudomonadati</taxon>
        <taxon>Deferribacterota</taxon>
        <taxon>Deferribacteres</taxon>
        <taxon>Deferribacterales</taxon>
        <taxon>Calditerrivibrionaceae</taxon>
    </lineage>
</organism>
<keyword evidence="5" id="KW-0406">Ion transport</keyword>
<dbReference type="InterPro" id="IPR038376">
    <property type="entry name" value="ATP_synth_asu_C_sf"/>
</dbReference>
<evidence type="ECO:0000259" key="10">
    <source>
        <dbReference type="Pfam" id="PF00306"/>
    </source>
</evidence>
<keyword evidence="11" id="KW-0378">Hydrolase</keyword>
<dbReference type="InterPro" id="IPR020003">
    <property type="entry name" value="ATPase_a/bsu_AS"/>
</dbReference>
<keyword evidence="1" id="KW-0813">Transport</keyword>
<evidence type="ECO:0000256" key="5">
    <source>
        <dbReference type="ARBA" id="ARBA00023065"/>
    </source>
</evidence>
<protein>
    <submittedName>
        <fullName evidence="11">F0F1 ATP synthase subunit alpha</fullName>
        <ecNumber evidence="11">3.6.3.14</ecNumber>
    </submittedName>
</protein>
<proteinExistence type="predicted"/>
<dbReference type="InterPro" id="IPR000793">
    <property type="entry name" value="ATP_synth_asu_C"/>
</dbReference>
<evidence type="ECO:0000256" key="4">
    <source>
        <dbReference type="ARBA" id="ARBA00022840"/>
    </source>
</evidence>
<dbReference type="AlphaFoldDB" id="A0A2J6WP17"/>
<dbReference type="EC" id="3.6.3.14" evidence="11"/>
<dbReference type="Pfam" id="PF00306">
    <property type="entry name" value="ATP-synt_ab_C"/>
    <property type="match status" value="1"/>
</dbReference>
<evidence type="ECO:0000256" key="9">
    <source>
        <dbReference type="ARBA" id="ARBA00026013"/>
    </source>
</evidence>
<dbReference type="FunFam" id="1.20.150.20:FF:000001">
    <property type="entry name" value="ATP synthase subunit alpha"/>
    <property type="match status" value="1"/>
</dbReference>
<sequence>LFYSGIRPAVNVGLSVSRVGGAAQIKAMKQVAGRLRLELAQYRELAAFAQFGSDLDAATQAQLNRGEKLVELLKQGQYKPVPVEEQVLAIFCGVNGYLDDIPTKSISKFESEFINYVKINKPEIINEIVDKKALSDELTAKIKATVEEFKKQFTA</sequence>
<dbReference type="PROSITE" id="PS00152">
    <property type="entry name" value="ATPASE_ALPHA_BETA"/>
    <property type="match status" value="1"/>
</dbReference>
<dbReference type="GO" id="GO:0005524">
    <property type="term" value="F:ATP binding"/>
    <property type="evidence" value="ECO:0007669"/>
    <property type="project" value="UniProtKB-KW"/>
</dbReference>
<evidence type="ECO:0000256" key="7">
    <source>
        <dbReference type="ARBA" id="ARBA00023196"/>
    </source>
</evidence>
<evidence type="ECO:0000256" key="8">
    <source>
        <dbReference type="ARBA" id="ARBA00023310"/>
    </source>
</evidence>